<dbReference type="EMBL" id="MHCJ01000003">
    <property type="protein sequence ID" value="OGY18935.1"/>
    <property type="molecule type" value="Genomic_DNA"/>
</dbReference>
<dbReference type="PROSITE" id="PS00830">
    <property type="entry name" value="GREAB_2"/>
    <property type="match status" value="1"/>
</dbReference>
<evidence type="ECO:0000256" key="8">
    <source>
        <dbReference type="HAMAP-Rule" id="MF_00105"/>
    </source>
</evidence>
<evidence type="ECO:0000313" key="12">
    <source>
        <dbReference type="EMBL" id="OGY18935.1"/>
    </source>
</evidence>
<feature type="domain" description="Transcription elongation factor GreA/GreB C-terminal" evidence="10">
    <location>
        <begin position="83"/>
        <end position="153"/>
    </location>
</feature>
<evidence type="ECO:0000256" key="3">
    <source>
        <dbReference type="ARBA" id="ARBA00023015"/>
    </source>
</evidence>
<dbReference type="InterPro" id="IPR006359">
    <property type="entry name" value="Tscrpt_elong_fac_GreA"/>
</dbReference>
<feature type="coiled-coil region" evidence="8">
    <location>
        <begin position="49"/>
        <end position="83"/>
    </location>
</feature>
<keyword evidence="3 8" id="KW-0805">Transcription regulation</keyword>
<keyword evidence="12" id="KW-0251">Elongation factor</keyword>
<dbReference type="PROSITE" id="PS00829">
    <property type="entry name" value="GREAB_1"/>
    <property type="match status" value="1"/>
</dbReference>
<evidence type="ECO:0000256" key="7">
    <source>
        <dbReference type="ARBA" id="ARBA00030776"/>
    </source>
</evidence>
<dbReference type="InterPro" id="IPR001437">
    <property type="entry name" value="Tscrpt_elong_fac_GreA/B_C"/>
</dbReference>
<comment type="similarity">
    <text evidence="1 8 9">Belongs to the GreA/GreB family.</text>
</comment>
<gene>
    <name evidence="8" type="primary">greA</name>
    <name evidence="12" type="ORF">A2786_04230</name>
</gene>
<dbReference type="NCBIfam" id="NF001263">
    <property type="entry name" value="PRK00226.1-4"/>
    <property type="match status" value="1"/>
</dbReference>
<dbReference type="Gene3D" id="1.10.287.180">
    <property type="entry name" value="Transcription elongation factor, GreA/GreB, N-terminal domain"/>
    <property type="match status" value="1"/>
</dbReference>
<dbReference type="Pfam" id="PF01272">
    <property type="entry name" value="GreA_GreB"/>
    <property type="match status" value="1"/>
</dbReference>
<organism evidence="12 13">
    <name type="scientific">Candidatus Chisholmbacteria bacterium RIFCSPHIGHO2_01_FULL_52_32</name>
    <dbReference type="NCBI Taxonomy" id="1797591"/>
    <lineage>
        <taxon>Bacteria</taxon>
        <taxon>Candidatus Chisholmiibacteriota</taxon>
    </lineage>
</organism>
<dbReference type="FunFam" id="1.10.287.180:FF:000001">
    <property type="entry name" value="Transcription elongation factor GreA"/>
    <property type="match status" value="1"/>
</dbReference>
<dbReference type="PIRSF" id="PIRSF006092">
    <property type="entry name" value="GreA_GreB"/>
    <property type="match status" value="1"/>
</dbReference>
<dbReference type="SUPFAM" id="SSF46557">
    <property type="entry name" value="GreA transcript cleavage protein, N-terminal domain"/>
    <property type="match status" value="1"/>
</dbReference>
<dbReference type="InterPro" id="IPR028624">
    <property type="entry name" value="Tscrpt_elong_fac_GreA/B"/>
</dbReference>
<evidence type="ECO:0000256" key="5">
    <source>
        <dbReference type="ARBA" id="ARBA00023163"/>
    </source>
</evidence>
<reference evidence="12 13" key="1">
    <citation type="journal article" date="2016" name="Nat. Commun.">
        <title>Thousands of microbial genomes shed light on interconnected biogeochemical processes in an aquifer system.</title>
        <authorList>
            <person name="Anantharaman K."/>
            <person name="Brown C.T."/>
            <person name="Hug L.A."/>
            <person name="Sharon I."/>
            <person name="Castelle C.J."/>
            <person name="Probst A.J."/>
            <person name="Thomas B.C."/>
            <person name="Singh A."/>
            <person name="Wilkins M.J."/>
            <person name="Karaoz U."/>
            <person name="Brodie E.L."/>
            <person name="Williams K.H."/>
            <person name="Hubbard S.S."/>
            <person name="Banfield J.F."/>
        </authorList>
    </citation>
    <scope>NUCLEOTIDE SEQUENCE [LARGE SCALE GENOMIC DNA]</scope>
</reference>
<proteinExistence type="inferred from homology"/>
<evidence type="ECO:0000259" key="10">
    <source>
        <dbReference type="Pfam" id="PF01272"/>
    </source>
</evidence>
<dbReference type="PANTHER" id="PTHR30437">
    <property type="entry name" value="TRANSCRIPTION ELONGATION FACTOR GREA"/>
    <property type="match status" value="1"/>
</dbReference>
<comment type="function">
    <text evidence="6 8 9">Necessary for efficient RNA polymerase transcription elongation past template-encoded arresting sites. The arresting sites in DNA have the property of trapping a certain fraction of elongating RNA polymerases that pass through, resulting in locked ternary complexes. Cleavage of the nascent transcript by cleavage factors such as GreA or GreB allows the resumption of elongation from the new 3'terminus. GreA releases sequences of 2 to 3 nucleotides.</text>
</comment>
<dbReference type="InterPro" id="IPR023459">
    <property type="entry name" value="Tscrpt_elong_fac_GreA/B_fam"/>
</dbReference>
<sequence>MPKAVHLTSEGLEELKRELNNLIESKRPEVVERVARARDFGDLTENSEYHQARDELSFIDGRIEELQELLAKAKLIDDKKKRQTVDLGCTVTIIGNGKSHTYTIVGEWEADPNQKKISHQSPLGKALVGKKQGDKVEIEAPAGKIVYTIKKIH</sequence>
<dbReference type="InterPro" id="IPR036805">
    <property type="entry name" value="Tscrpt_elong_fac_GreA/B_N_sf"/>
</dbReference>
<keyword evidence="4 8" id="KW-0238">DNA-binding</keyword>
<dbReference type="InterPro" id="IPR022691">
    <property type="entry name" value="Tscrpt_elong_fac_GreA/B_N"/>
</dbReference>
<dbReference type="InterPro" id="IPR018151">
    <property type="entry name" value="TF_GreA/GreB_CS"/>
</dbReference>
<dbReference type="GO" id="GO:0003677">
    <property type="term" value="F:DNA binding"/>
    <property type="evidence" value="ECO:0007669"/>
    <property type="project" value="UniProtKB-UniRule"/>
</dbReference>
<evidence type="ECO:0000256" key="9">
    <source>
        <dbReference type="RuleBase" id="RU000556"/>
    </source>
</evidence>
<dbReference type="Pfam" id="PF03449">
    <property type="entry name" value="GreA_GreB_N"/>
    <property type="match status" value="1"/>
</dbReference>
<dbReference type="GO" id="GO:0006354">
    <property type="term" value="P:DNA-templated transcription elongation"/>
    <property type="evidence" value="ECO:0007669"/>
    <property type="project" value="TreeGrafter"/>
</dbReference>
<dbReference type="Gene3D" id="3.10.50.30">
    <property type="entry name" value="Transcription elongation factor, GreA/GreB, C-terminal domain"/>
    <property type="match status" value="1"/>
</dbReference>
<dbReference type="SUPFAM" id="SSF54534">
    <property type="entry name" value="FKBP-like"/>
    <property type="match status" value="1"/>
</dbReference>
<feature type="domain" description="Transcription elongation factor GreA/GreB N-terminal" evidence="11">
    <location>
        <begin position="6"/>
        <end position="74"/>
    </location>
</feature>
<evidence type="ECO:0000259" key="11">
    <source>
        <dbReference type="Pfam" id="PF03449"/>
    </source>
</evidence>
<dbReference type="PANTHER" id="PTHR30437:SF4">
    <property type="entry name" value="TRANSCRIPTION ELONGATION FACTOR GREA"/>
    <property type="match status" value="1"/>
</dbReference>
<keyword evidence="12" id="KW-0648">Protein biosynthesis</keyword>
<dbReference type="GO" id="GO:0032784">
    <property type="term" value="P:regulation of DNA-templated transcription elongation"/>
    <property type="evidence" value="ECO:0007669"/>
    <property type="project" value="UniProtKB-UniRule"/>
</dbReference>
<dbReference type="NCBIfam" id="TIGR01462">
    <property type="entry name" value="greA"/>
    <property type="match status" value="1"/>
</dbReference>
<name>A0A1G1VU46_9BACT</name>
<evidence type="ECO:0000256" key="1">
    <source>
        <dbReference type="ARBA" id="ARBA00008213"/>
    </source>
</evidence>
<dbReference type="GO" id="GO:0070063">
    <property type="term" value="F:RNA polymerase binding"/>
    <property type="evidence" value="ECO:0007669"/>
    <property type="project" value="InterPro"/>
</dbReference>
<dbReference type="AlphaFoldDB" id="A0A1G1VU46"/>
<dbReference type="Proteomes" id="UP000179233">
    <property type="component" value="Unassembled WGS sequence"/>
</dbReference>
<evidence type="ECO:0000256" key="6">
    <source>
        <dbReference type="ARBA" id="ARBA00024916"/>
    </source>
</evidence>
<dbReference type="InterPro" id="IPR036953">
    <property type="entry name" value="GreA/GreB_C_sf"/>
</dbReference>
<evidence type="ECO:0000256" key="4">
    <source>
        <dbReference type="ARBA" id="ARBA00023125"/>
    </source>
</evidence>
<accession>A0A1G1VU46</accession>
<dbReference type="GO" id="GO:0003746">
    <property type="term" value="F:translation elongation factor activity"/>
    <property type="evidence" value="ECO:0007669"/>
    <property type="project" value="UniProtKB-KW"/>
</dbReference>
<keyword evidence="8" id="KW-0175">Coiled coil</keyword>
<evidence type="ECO:0000313" key="13">
    <source>
        <dbReference type="Proteomes" id="UP000179233"/>
    </source>
</evidence>
<dbReference type="FunFam" id="3.10.50.30:FF:000001">
    <property type="entry name" value="Transcription elongation factor GreA"/>
    <property type="match status" value="1"/>
</dbReference>
<comment type="caution">
    <text evidence="12">The sequence shown here is derived from an EMBL/GenBank/DDBJ whole genome shotgun (WGS) entry which is preliminary data.</text>
</comment>
<protein>
    <recommendedName>
        <fullName evidence="2 8">Transcription elongation factor GreA</fullName>
    </recommendedName>
    <alternativeName>
        <fullName evidence="7 8">Transcript cleavage factor GreA</fullName>
    </alternativeName>
</protein>
<evidence type="ECO:0000256" key="2">
    <source>
        <dbReference type="ARBA" id="ARBA00013729"/>
    </source>
</evidence>
<dbReference type="HAMAP" id="MF_00105">
    <property type="entry name" value="GreA_GreB"/>
    <property type="match status" value="1"/>
</dbReference>
<keyword evidence="5 8" id="KW-0804">Transcription</keyword>